<dbReference type="InterPro" id="IPR029071">
    <property type="entry name" value="Ubiquitin-like_domsf"/>
</dbReference>
<dbReference type="InterPro" id="IPR013087">
    <property type="entry name" value="Znf_C2H2_type"/>
</dbReference>
<feature type="domain" description="Ubiquitin-like" evidence="2">
    <location>
        <begin position="77"/>
        <end position="152"/>
    </location>
</feature>
<comment type="caution">
    <text evidence="3">The sequence shown here is derived from an EMBL/GenBank/DDBJ whole genome shotgun (WGS) entry which is preliminary data.</text>
</comment>
<evidence type="ECO:0000313" key="3">
    <source>
        <dbReference type="EMBL" id="KAJ6245376.1"/>
    </source>
</evidence>
<dbReference type="InterPro" id="IPR050158">
    <property type="entry name" value="Ubiquitin_ubiquitin-like"/>
</dbReference>
<feature type="compositionally biased region" description="Basic and acidic residues" evidence="1">
    <location>
        <begin position="303"/>
        <end position="319"/>
    </location>
</feature>
<dbReference type="InterPro" id="IPR000626">
    <property type="entry name" value="Ubiquitin-like_dom"/>
</dbReference>
<feature type="region of interest" description="Disordered" evidence="1">
    <location>
        <begin position="354"/>
        <end position="387"/>
    </location>
</feature>
<keyword evidence="4" id="KW-1185">Reference proteome</keyword>
<dbReference type="PROSITE" id="PS50053">
    <property type="entry name" value="UBIQUITIN_2"/>
    <property type="match status" value="3"/>
</dbReference>
<dbReference type="SMART" id="SM00213">
    <property type="entry name" value="UBQ"/>
    <property type="match status" value="3"/>
</dbReference>
<feature type="region of interest" description="Disordered" evidence="1">
    <location>
        <begin position="417"/>
        <end position="463"/>
    </location>
</feature>
<dbReference type="Proteomes" id="UP001150062">
    <property type="component" value="Unassembled WGS sequence"/>
</dbReference>
<dbReference type="SUPFAM" id="SSF54236">
    <property type="entry name" value="Ubiquitin-like"/>
    <property type="match status" value="3"/>
</dbReference>
<dbReference type="Gene3D" id="3.10.20.90">
    <property type="entry name" value="Phosphatidylinositol 3-kinase Catalytic Subunit, Chain A, domain 1"/>
    <property type="match status" value="3"/>
</dbReference>
<dbReference type="InterPro" id="IPR019954">
    <property type="entry name" value="Ubiquitin_CS"/>
</dbReference>
<reference evidence="3" key="1">
    <citation type="submission" date="2022-08" db="EMBL/GenBank/DDBJ databases">
        <title>Novel sulfate-reducing endosymbionts in the free-living metamonad Anaeramoeba.</title>
        <authorList>
            <person name="Jerlstrom-Hultqvist J."/>
            <person name="Cepicka I."/>
            <person name="Gallot-Lavallee L."/>
            <person name="Salas-Leiva D."/>
            <person name="Curtis B.A."/>
            <person name="Zahonova K."/>
            <person name="Pipaliya S."/>
            <person name="Dacks J."/>
            <person name="Roger A.J."/>
        </authorList>
    </citation>
    <scope>NUCLEOTIDE SEQUENCE</scope>
    <source>
        <strain evidence="3">Schooner1</strain>
    </source>
</reference>
<dbReference type="PRINTS" id="PR00348">
    <property type="entry name" value="UBIQUITIN"/>
</dbReference>
<dbReference type="CDD" id="cd01803">
    <property type="entry name" value="Ubl_ubiquitin"/>
    <property type="match status" value="3"/>
</dbReference>
<accession>A0ABQ8YL59</accession>
<sequence>MQIFVKTLTGKTITLEVDPSDTIENVKAKIQDKEGIPPDQQRLIFAGKQLEDGRTLSDYNIQKESTLHLVLRLRGGMQIFVKTLTGKTITLEVDPSDTIENVKAKIQDKEGIPPDQQRLIFAGKQLEDGRTLSDYNIQKESTLHLVLRLRGGMQIFVKTLTGKTITLEVDPSDTIENVKAKIQDKEGIPPDQQRLIFAGKQLEDGRTLSDYNIQKESTLHLCVWHGSYCSKNNSRRYYPLSHGGGIHTKGNQKELNQKELNQKELKQKNQKDLKTKKTKRIQIKRNQKELKPKKTKGIQTKGNQKELNQKTQKDLETKKPKQNPQFICRNCYDTWVKWNRVGHPKIKTTEEWIKQLNDPVEMEKEEDEDEDDGDDYEEKEGDISPRIGHFHSFSEEEYQIYKRATLEEKKEMEKNYLQKQKKMEKQERKKEKENQIEQLKKKFRPNEDQIIRENSLDAGKEPLRPRNKSELLHPHSNYLVGSQQMHWLLNNVHCSCGQKKELVDLKEGYGSFRAILVCRNCKENQFMNKTQIFDFSNKLDQNDEKDGQKKAKFKTEIGQRKIIASVLAGNFFENYREHMEMLGLSYLKKNAYYKTIDMLIRETNGLFQKHIEENRKKMDLKNLIICVDAGWSSRRNANECCFIVIDNKTKLLFDLIIITREHFSGASGNMEAEAARIFCNKHKDNINLVGVIKDGDTKLATIFETTWKQVKIFKDLNHLLKNIRRHLKEIAKYRSVKKIITPLCRWIRLKCETSWSSLELSINIELSIFHFLNLHNCCKHKEQYVDRYYFPDLNIIDKKFLIEKKKTIQDKIDKYLNILKKNMKIVEQKFISNTMKKKDKFYWMEVLDEIIEKRDFFLMKKNNLHNINIGSVQDYEIEKQNLYKLSPQLIQLNEIITELSEQSKEFFEAGSTNKCESFMNSRTKFVEKRFNITKQWEMRCQFSALNRELPEWKTILMEQIGITINLPQIISQYKKNLEKEYEKRRQNTKEYKKERFRRRLKKYTSKERIIEEGYYLFKDELIDKNLNKTKFYCRYECVTSYQTKLSLLLHEIIFHKRILLPHEQDIIAQNVLLTKKKLYQIKYYLNSSLIKLKEKVSKSKKVQDVMNLNKKNEAFINLSVYINEFEKTFKIKKKPRRTKTLILNQDEYNGDIEIFKEIQENEEINEFVEEKIKEKSVLNDKDLGEIEDILTSNRKDYCDLTDDDVFGISFDKRLPTSFTDNTLLFEIERNKNTVFF</sequence>
<dbReference type="PROSITE" id="PS00028">
    <property type="entry name" value="ZINC_FINGER_C2H2_1"/>
    <property type="match status" value="1"/>
</dbReference>
<dbReference type="InterPro" id="IPR019956">
    <property type="entry name" value="Ubiquitin_dom"/>
</dbReference>
<dbReference type="Pfam" id="PF00240">
    <property type="entry name" value="ubiquitin"/>
    <property type="match status" value="3"/>
</dbReference>
<feature type="compositionally biased region" description="Acidic residues" evidence="1">
    <location>
        <begin position="363"/>
        <end position="380"/>
    </location>
</feature>
<feature type="region of interest" description="Disordered" evidence="1">
    <location>
        <begin position="286"/>
        <end position="321"/>
    </location>
</feature>
<dbReference type="PANTHER" id="PTHR10666">
    <property type="entry name" value="UBIQUITIN"/>
    <property type="match status" value="1"/>
</dbReference>
<evidence type="ECO:0000256" key="1">
    <source>
        <dbReference type="SAM" id="MobiDB-lite"/>
    </source>
</evidence>
<proteinExistence type="predicted"/>
<feature type="domain" description="Ubiquitin-like" evidence="2">
    <location>
        <begin position="153"/>
        <end position="221"/>
    </location>
</feature>
<dbReference type="EMBL" id="JAOAOG010000145">
    <property type="protein sequence ID" value="KAJ6245376.1"/>
    <property type="molecule type" value="Genomic_DNA"/>
</dbReference>
<gene>
    <name evidence="3" type="ORF">M0813_20329</name>
</gene>
<dbReference type="PROSITE" id="PS00299">
    <property type="entry name" value="UBIQUITIN_1"/>
    <property type="match status" value="3"/>
</dbReference>
<evidence type="ECO:0000313" key="4">
    <source>
        <dbReference type="Proteomes" id="UP001150062"/>
    </source>
</evidence>
<name>A0ABQ8YL59_9EUKA</name>
<evidence type="ECO:0000259" key="2">
    <source>
        <dbReference type="PROSITE" id="PS50053"/>
    </source>
</evidence>
<feature type="domain" description="Ubiquitin-like" evidence="2">
    <location>
        <begin position="1"/>
        <end position="76"/>
    </location>
</feature>
<organism evidence="3 4">
    <name type="scientific">Anaeramoeba flamelloides</name>
    <dbReference type="NCBI Taxonomy" id="1746091"/>
    <lineage>
        <taxon>Eukaryota</taxon>
        <taxon>Metamonada</taxon>
        <taxon>Anaeramoebidae</taxon>
        <taxon>Anaeramoeba</taxon>
    </lineage>
</organism>
<protein>
    <submittedName>
        <fullName evidence="3">Polyubiquitin-c</fullName>
    </submittedName>
</protein>